<dbReference type="Pfam" id="PF00582">
    <property type="entry name" value="Usp"/>
    <property type="match status" value="2"/>
</dbReference>
<dbReference type="PANTHER" id="PTHR46268">
    <property type="entry name" value="STRESS RESPONSE PROTEIN NHAX"/>
    <property type="match status" value="1"/>
</dbReference>
<evidence type="ECO:0000313" key="3">
    <source>
        <dbReference type="EMBL" id="GID09970.1"/>
    </source>
</evidence>
<comment type="similarity">
    <text evidence="1">Belongs to the universal stress protein A family.</text>
</comment>
<sequence length="284" mass="29919">MRQRCVTVGVDGSPASQVAVGWAADEARLRRLPLRLLHVVDWPVQDAAARSVAGVEVLQQLRTEGRRILDDRYDYVRALSPELSVSAYLYDGNPAHRLVAESAEADLVVLGRRGLGGFRGLLLGSVSTQVSAHAYAPVLVVPPGTSALHTSPARIVVGVDGSPGATYAVECAFAEAAMRRVPLLAVQVWQPMPYEPHPGGRVIGEAVAPWREKYPAVEVEERLVTGPPAAALLALLDAESLVVAGSRGRGGFRGLLLGSVGQALLHHAPCPVLVARAVGVPAEG</sequence>
<evidence type="ECO:0000259" key="2">
    <source>
        <dbReference type="Pfam" id="PF00582"/>
    </source>
</evidence>
<feature type="domain" description="UspA" evidence="2">
    <location>
        <begin position="154"/>
        <end position="276"/>
    </location>
</feature>
<dbReference type="InterPro" id="IPR014729">
    <property type="entry name" value="Rossmann-like_a/b/a_fold"/>
</dbReference>
<name>A0A8J3J0U4_9ACTN</name>
<dbReference type="AlphaFoldDB" id="A0A8J3J0U4"/>
<evidence type="ECO:0000313" key="4">
    <source>
        <dbReference type="Proteomes" id="UP000612808"/>
    </source>
</evidence>
<dbReference type="SUPFAM" id="SSF52402">
    <property type="entry name" value="Adenine nucleotide alpha hydrolases-like"/>
    <property type="match status" value="2"/>
</dbReference>
<keyword evidence="4" id="KW-1185">Reference proteome</keyword>
<proteinExistence type="inferred from homology"/>
<dbReference type="PRINTS" id="PR01438">
    <property type="entry name" value="UNVRSLSTRESS"/>
</dbReference>
<gene>
    <name evidence="3" type="ORF">Aru02nite_08590</name>
</gene>
<dbReference type="Proteomes" id="UP000612808">
    <property type="component" value="Unassembled WGS sequence"/>
</dbReference>
<feature type="domain" description="UspA" evidence="2">
    <location>
        <begin position="6"/>
        <end position="142"/>
    </location>
</feature>
<dbReference type="PANTHER" id="PTHR46268:SF6">
    <property type="entry name" value="UNIVERSAL STRESS PROTEIN UP12"/>
    <property type="match status" value="1"/>
</dbReference>
<dbReference type="RefSeq" id="WP_203655032.1">
    <property type="nucleotide sequence ID" value="NZ_BAAAZM010000002.1"/>
</dbReference>
<evidence type="ECO:0000256" key="1">
    <source>
        <dbReference type="ARBA" id="ARBA00008791"/>
    </source>
</evidence>
<organism evidence="3 4">
    <name type="scientific">Actinocatenispora rupis</name>
    <dbReference type="NCBI Taxonomy" id="519421"/>
    <lineage>
        <taxon>Bacteria</taxon>
        <taxon>Bacillati</taxon>
        <taxon>Actinomycetota</taxon>
        <taxon>Actinomycetes</taxon>
        <taxon>Micromonosporales</taxon>
        <taxon>Micromonosporaceae</taxon>
        <taxon>Actinocatenispora</taxon>
    </lineage>
</organism>
<reference evidence="3" key="1">
    <citation type="submission" date="2021-01" db="EMBL/GenBank/DDBJ databases">
        <title>Whole genome shotgun sequence of Actinocatenispora rupis NBRC 107355.</title>
        <authorList>
            <person name="Komaki H."/>
            <person name="Tamura T."/>
        </authorList>
    </citation>
    <scope>NUCLEOTIDE SEQUENCE</scope>
    <source>
        <strain evidence="3">NBRC 107355</strain>
    </source>
</reference>
<dbReference type="InterPro" id="IPR006015">
    <property type="entry name" value="Universal_stress_UspA"/>
</dbReference>
<dbReference type="Gene3D" id="3.40.50.620">
    <property type="entry name" value="HUPs"/>
    <property type="match status" value="2"/>
</dbReference>
<protein>
    <submittedName>
        <fullName evidence="3">Universal stress protein</fullName>
    </submittedName>
</protein>
<accession>A0A8J3J0U4</accession>
<comment type="caution">
    <text evidence="3">The sequence shown here is derived from an EMBL/GenBank/DDBJ whole genome shotgun (WGS) entry which is preliminary data.</text>
</comment>
<dbReference type="EMBL" id="BOMB01000004">
    <property type="protein sequence ID" value="GID09970.1"/>
    <property type="molecule type" value="Genomic_DNA"/>
</dbReference>
<dbReference type="InterPro" id="IPR006016">
    <property type="entry name" value="UspA"/>
</dbReference>